<dbReference type="Gene3D" id="3.55.50.10">
    <property type="entry name" value="Baseplate protein-like domains"/>
    <property type="match status" value="1"/>
</dbReference>
<sequence>MIARNIKVKVLYNAKDISEDLAKYLKAVTYNDVMSGCADDVSLTLEDMTELWEGDWLLEKGATLTISLISQNWAADDEGEKQLDLGIFEIDEIEMTGGPHEVKIKAVSVPDNNTLRGVERNRSWEKTKLSVILRDVAVGAEMESYYGVDDDPELDRAEQTEESDLAFLLRLCKDAGLALKITDGRIVVFDEAEYEQQEPVATIQREGSNIKSYQIRSKTRDIYKACRVKYANPKKGINIEYTFTPDASKTGKVLQVNEQVESIAAAEKLAKKKLREKNCEETTIGLTLMGSFDLLAGNTVTLKGFHAFDGKYIITKGSHSIGGGYGLSVDLRRCLNGY</sequence>
<dbReference type="Pfam" id="PF05954">
    <property type="entry name" value="Phage_GPD"/>
    <property type="match status" value="1"/>
</dbReference>
<accession>A0A8S5U2I8</accession>
<dbReference type="EMBL" id="BK015990">
    <property type="protein sequence ID" value="DAF88672.1"/>
    <property type="molecule type" value="Genomic_DNA"/>
</dbReference>
<organism evidence="1">
    <name type="scientific">Myoviridae sp. ctCdG12</name>
    <dbReference type="NCBI Taxonomy" id="2825052"/>
    <lineage>
        <taxon>Viruses</taxon>
        <taxon>Duplodnaviria</taxon>
        <taxon>Heunggongvirae</taxon>
        <taxon>Uroviricota</taxon>
        <taxon>Caudoviricetes</taxon>
    </lineage>
</organism>
<dbReference type="Gene3D" id="2.30.110.50">
    <property type="match status" value="1"/>
</dbReference>
<dbReference type="Gene3D" id="4.10.220.110">
    <property type="match status" value="1"/>
</dbReference>
<name>A0A8S5U2I8_9CAUD</name>
<dbReference type="SUPFAM" id="SSF69279">
    <property type="entry name" value="Phage tail proteins"/>
    <property type="match status" value="1"/>
</dbReference>
<protein>
    <submittedName>
        <fullName evidence="1">Tail protein</fullName>
    </submittedName>
</protein>
<reference evidence="1" key="1">
    <citation type="journal article" date="2021" name="Proc. Natl. Acad. Sci. U.S.A.">
        <title>A Catalog of Tens of Thousands of Viruses from Human Metagenomes Reveals Hidden Associations with Chronic Diseases.</title>
        <authorList>
            <person name="Tisza M.J."/>
            <person name="Buck C.B."/>
        </authorList>
    </citation>
    <scope>NUCLEOTIDE SEQUENCE</scope>
    <source>
        <strain evidence="1">CtCdG12</strain>
    </source>
</reference>
<proteinExistence type="predicted"/>
<evidence type="ECO:0000313" key="1">
    <source>
        <dbReference type="EMBL" id="DAF88672.1"/>
    </source>
</evidence>